<dbReference type="PROSITE" id="PS50920">
    <property type="entry name" value="SOLCAR"/>
    <property type="match status" value="3"/>
</dbReference>
<dbReference type="CDD" id="cd00051">
    <property type="entry name" value="EFh"/>
    <property type="match status" value="1"/>
</dbReference>
<name>A0A7S0KKN5_MICPS</name>
<evidence type="ECO:0000256" key="4">
    <source>
        <dbReference type="ARBA" id="ARBA00022737"/>
    </source>
</evidence>
<keyword evidence="3 8" id="KW-0812">Transmembrane</keyword>
<feature type="region of interest" description="Disordered" evidence="9">
    <location>
        <begin position="76"/>
        <end position="105"/>
    </location>
</feature>
<reference evidence="12" key="1">
    <citation type="submission" date="2021-01" db="EMBL/GenBank/DDBJ databases">
        <authorList>
            <person name="Corre E."/>
            <person name="Pelletier E."/>
            <person name="Niang G."/>
            <person name="Scheremetjew M."/>
            <person name="Finn R."/>
            <person name="Kale V."/>
            <person name="Holt S."/>
            <person name="Cochrane G."/>
            <person name="Meng A."/>
            <person name="Brown T."/>
            <person name="Cohen L."/>
        </authorList>
    </citation>
    <scope>NUCLEOTIDE SEQUENCE</scope>
    <source>
        <strain evidence="12">CCMP494</strain>
    </source>
</reference>
<evidence type="ECO:0000256" key="7">
    <source>
        <dbReference type="ARBA" id="ARBA00023136"/>
    </source>
</evidence>
<dbReference type="GO" id="GO:0005509">
    <property type="term" value="F:calcium ion binding"/>
    <property type="evidence" value="ECO:0007669"/>
    <property type="project" value="InterPro"/>
</dbReference>
<feature type="repeat" description="Solcar" evidence="8">
    <location>
        <begin position="376"/>
        <end position="465"/>
    </location>
</feature>
<dbReference type="InterPro" id="IPR002067">
    <property type="entry name" value="MCP"/>
</dbReference>
<accession>A0A7S0KKN5</accession>
<evidence type="ECO:0000256" key="6">
    <source>
        <dbReference type="ARBA" id="ARBA00022989"/>
    </source>
</evidence>
<feature type="domain" description="EF-hand" evidence="11">
    <location>
        <begin position="237"/>
        <end position="272"/>
    </location>
</feature>
<keyword evidence="4" id="KW-0677">Repeat</keyword>
<evidence type="ECO:0000313" key="12">
    <source>
        <dbReference type="EMBL" id="CAD8584700.1"/>
    </source>
</evidence>
<evidence type="ECO:0000256" key="8">
    <source>
        <dbReference type="PROSITE-ProRule" id="PRU00282"/>
    </source>
</evidence>
<dbReference type="Pfam" id="PF00153">
    <property type="entry name" value="Mito_carr"/>
    <property type="match status" value="3"/>
</dbReference>
<organism evidence="12">
    <name type="scientific">Micromonas pusilla</name>
    <name type="common">Picoplanktonic green alga</name>
    <name type="synonym">Chromulina pusilla</name>
    <dbReference type="NCBI Taxonomy" id="38833"/>
    <lineage>
        <taxon>Eukaryota</taxon>
        <taxon>Viridiplantae</taxon>
        <taxon>Chlorophyta</taxon>
        <taxon>Mamiellophyceae</taxon>
        <taxon>Mamiellales</taxon>
        <taxon>Mamiellaceae</taxon>
        <taxon>Micromonas</taxon>
    </lineage>
</organism>
<keyword evidence="6 10" id="KW-1133">Transmembrane helix</keyword>
<keyword evidence="7 8" id="KW-0472">Membrane</keyword>
<evidence type="ECO:0000259" key="11">
    <source>
        <dbReference type="PROSITE" id="PS50222"/>
    </source>
</evidence>
<dbReference type="PANTHER" id="PTHR24089">
    <property type="entry name" value="SOLUTE CARRIER FAMILY 25"/>
    <property type="match status" value="1"/>
</dbReference>
<feature type="repeat" description="Solcar" evidence="8">
    <location>
        <begin position="569"/>
        <end position="658"/>
    </location>
</feature>
<dbReference type="CDD" id="cd04873">
    <property type="entry name" value="ACT_UUR-ACR-like"/>
    <property type="match status" value="1"/>
</dbReference>
<evidence type="ECO:0000256" key="3">
    <source>
        <dbReference type="ARBA" id="ARBA00022692"/>
    </source>
</evidence>
<comment type="subcellular location">
    <subcellularLocation>
        <location evidence="1">Mitochondrion inner membrane</location>
        <topology evidence="1">Multi-pass membrane protein</topology>
    </subcellularLocation>
</comment>
<dbReference type="InterPro" id="IPR011992">
    <property type="entry name" value="EF-hand-dom_pair"/>
</dbReference>
<dbReference type="EMBL" id="HBEV01006049">
    <property type="protein sequence ID" value="CAD8584700.1"/>
    <property type="molecule type" value="Transcribed_RNA"/>
</dbReference>
<feature type="compositionally biased region" description="Polar residues" evidence="9">
    <location>
        <begin position="76"/>
        <end position="104"/>
    </location>
</feature>
<dbReference type="SUPFAM" id="SSF103506">
    <property type="entry name" value="Mitochondrial carrier"/>
    <property type="match status" value="1"/>
</dbReference>
<dbReference type="InterPro" id="IPR002048">
    <property type="entry name" value="EF_hand_dom"/>
</dbReference>
<evidence type="ECO:0000256" key="5">
    <source>
        <dbReference type="ARBA" id="ARBA00022837"/>
    </source>
</evidence>
<dbReference type="SUPFAM" id="SSF47473">
    <property type="entry name" value="EF-hand"/>
    <property type="match status" value="1"/>
</dbReference>
<dbReference type="InterPro" id="IPR018108">
    <property type="entry name" value="MCP_transmembrane"/>
</dbReference>
<dbReference type="Gene3D" id="1.10.238.10">
    <property type="entry name" value="EF-hand"/>
    <property type="match status" value="1"/>
</dbReference>
<gene>
    <name evidence="12" type="ORF">MSP1404_LOCUS4639</name>
</gene>
<keyword evidence="5" id="KW-0106">Calcium</keyword>
<dbReference type="PROSITE" id="PS00018">
    <property type="entry name" value="EF_HAND_1"/>
    <property type="match status" value="1"/>
</dbReference>
<feature type="region of interest" description="Disordered" evidence="9">
    <location>
        <begin position="1"/>
        <end position="59"/>
    </location>
</feature>
<dbReference type="AlphaFoldDB" id="A0A7S0KKN5"/>
<evidence type="ECO:0000256" key="2">
    <source>
        <dbReference type="ARBA" id="ARBA00022448"/>
    </source>
</evidence>
<dbReference type="SMART" id="SM00054">
    <property type="entry name" value="EFh"/>
    <property type="match status" value="2"/>
</dbReference>
<evidence type="ECO:0000256" key="10">
    <source>
        <dbReference type="SAM" id="Phobius"/>
    </source>
</evidence>
<sequence length="677" mass="73586">MEAARRAASAMASAWGGSNQGGTSSRWFRVRTSPRDACSGDGDGSSCGSHSPLPKGAFRLSGRCRSTRAAFASMTMNGIGSPSWPSSDGATSESAPGEPDSQQGIIGETVVTVTDDPETGLTKVNLITWDRPNLMADMGGAFSSMGINVMNGIMNAGTDGFVENWFVVCGPDKGAVPQEQWEQIKQRMKVTCQRRGRGKPWQERENRLRELFTRIDSVGNGYISQDDLNNFAHSLRMPKAFVHDFVDEGDQSGDGKMTFEEFAAFVRSKEISLQNAYESLNPDAKGRIRGSRLKKNLGNMEIRAGRYNSRKKIRRKGIEKMLQYVEDEQVLNANDFRDLMILIPENQLQTVSPYYMKVGLDIGTRRLPIPDRRKDGKPWGHLLAGGIAGIASKTVSSPLNVVAVRSIAGEGGASRMSAREMWSTMSHIARTEGVGGLFKGNMSNCISSAPGKAIDFFAYAVYKGLLTGNDREPTNLERLLAGSLAGMTSDSILYPLEVVSTRVTMNMSKTGATNIAQAMVEIAKKEGIRGLYSGWGAAMVGVIPYAGISFGCYDILSAQYRKFARVDSAGPLPTLGIGFISGFLASTISFPLYSATVKLQTGTLVPGLVGKQNLVSVMRYTIAKDGYKGLFNGWLPASTKMIPQAGISFVVYEMVKRRLDQSNYVDVEADEDLEIFE</sequence>
<dbReference type="GO" id="GO:0055085">
    <property type="term" value="P:transmembrane transport"/>
    <property type="evidence" value="ECO:0007669"/>
    <property type="project" value="InterPro"/>
</dbReference>
<dbReference type="InterPro" id="IPR023395">
    <property type="entry name" value="MCP_dom_sf"/>
</dbReference>
<evidence type="ECO:0000256" key="1">
    <source>
        <dbReference type="ARBA" id="ARBA00004448"/>
    </source>
</evidence>
<feature type="transmembrane region" description="Helical" evidence="10">
    <location>
        <begin position="532"/>
        <end position="553"/>
    </location>
</feature>
<dbReference type="Pfam" id="PF13499">
    <property type="entry name" value="EF-hand_7"/>
    <property type="match status" value="1"/>
</dbReference>
<feature type="transmembrane region" description="Helical" evidence="10">
    <location>
        <begin position="574"/>
        <end position="593"/>
    </location>
</feature>
<dbReference type="Gene3D" id="1.50.40.10">
    <property type="entry name" value="Mitochondrial carrier domain"/>
    <property type="match status" value="1"/>
</dbReference>
<dbReference type="InterPro" id="IPR018247">
    <property type="entry name" value="EF_Hand_1_Ca_BS"/>
</dbReference>
<dbReference type="PRINTS" id="PR00926">
    <property type="entry name" value="MITOCARRIER"/>
</dbReference>
<keyword evidence="2" id="KW-0813">Transport</keyword>
<proteinExistence type="predicted"/>
<protein>
    <recommendedName>
        <fullName evidence="11">EF-hand domain-containing protein</fullName>
    </recommendedName>
</protein>
<dbReference type="GO" id="GO:0005743">
    <property type="term" value="C:mitochondrial inner membrane"/>
    <property type="evidence" value="ECO:0007669"/>
    <property type="project" value="UniProtKB-SubCell"/>
</dbReference>
<feature type="repeat" description="Solcar" evidence="8">
    <location>
        <begin position="473"/>
        <end position="559"/>
    </location>
</feature>
<evidence type="ECO:0000256" key="9">
    <source>
        <dbReference type="SAM" id="MobiDB-lite"/>
    </source>
</evidence>
<dbReference type="PROSITE" id="PS50222">
    <property type="entry name" value="EF_HAND_2"/>
    <property type="match status" value="1"/>
</dbReference>